<keyword evidence="2" id="KW-0547">Nucleotide-binding</keyword>
<dbReference type="Gene3D" id="3.40.50.300">
    <property type="entry name" value="P-loop containing nucleotide triphosphate hydrolases"/>
    <property type="match status" value="1"/>
</dbReference>
<dbReference type="Pfam" id="PF00005">
    <property type="entry name" value="ABC_tran"/>
    <property type="match status" value="1"/>
</dbReference>
<dbReference type="PANTHER" id="PTHR42781">
    <property type="entry name" value="SPERMIDINE/PUTRESCINE IMPORT ATP-BINDING PROTEIN POTA"/>
    <property type="match status" value="1"/>
</dbReference>
<dbReference type="InterPro" id="IPR017871">
    <property type="entry name" value="ABC_transporter-like_CS"/>
</dbReference>
<evidence type="ECO:0000256" key="3">
    <source>
        <dbReference type="ARBA" id="ARBA00022840"/>
    </source>
</evidence>
<dbReference type="STRING" id="331648.BST97_12820"/>
<evidence type="ECO:0000256" key="2">
    <source>
        <dbReference type="ARBA" id="ARBA00022741"/>
    </source>
</evidence>
<evidence type="ECO:0000256" key="1">
    <source>
        <dbReference type="ARBA" id="ARBA00022448"/>
    </source>
</evidence>
<dbReference type="PROSITE" id="PS50893">
    <property type="entry name" value="ABC_TRANSPORTER_2"/>
    <property type="match status" value="1"/>
</dbReference>
<protein>
    <submittedName>
        <fullName evidence="5">Sulfate ABC transporter ATP-binding protein</fullName>
    </submittedName>
</protein>
<dbReference type="AlphaFoldDB" id="A0A1W6MPF4"/>
<organism evidence="5 6">
    <name type="scientific">Nonlabens spongiae</name>
    <dbReference type="NCBI Taxonomy" id="331648"/>
    <lineage>
        <taxon>Bacteria</taxon>
        <taxon>Pseudomonadati</taxon>
        <taxon>Bacteroidota</taxon>
        <taxon>Flavobacteriia</taxon>
        <taxon>Flavobacteriales</taxon>
        <taxon>Flavobacteriaceae</taxon>
        <taxon>Nonlabens</taxon>
    </lineage>
</organism>
<dbReference type="CDD" id="cd03293">
    <property type="entry name" value="ABC_NrtD_SsuB_transporters"/>
    <property type="match status" value="1"/>
</dbReference>
<proteinExistence type="predicted"/>
<dbReference type="FunFam" id="3.40.50.300:FF:000425">
    <property type="entry name" value="Probable ABC transporter, ATP-binding subunit"/>
    <property type="match status" value="1"/>
</dbReference>
<accession>A0A1W6MPF4</accession>
<dbReference type="InterPro" id="IPR027417">
    <property type="entry name" value="P-loop_NTPase"/>
</dbReference>
<dbReference type="OrthoDB" id="9782239at2"/>
<dbReference type="GO" id="GO:0016887">
    <property type="term" value="F:ATP hydrolysis activity"/>
    <property type="evidence" value="ECO:0007669"/>
    <property type="project" value="InterPro"/>
</dbReference>
<dbReference type="EMBL" id="CP019344">
    <property type="protein sequence ID" value="ARN79481.1"/>
    <property type="molecule type" value="Genomic_DNA"/>
</dbReference>
<dbReference type="InterPro" id="IPR003439">
    <property type="entry name" value="ABC_transporter-like_ATP-bd"/>
</dbReference>
<dbReference type="GO" id="GO:0005524">
    <property type="term" value="F:ATP binding"/>
    <property type="evidence" value="ECO:0007669"/>
    <property type="project" value="UniProtKB-KW"/>
</dbReference>
<dbReference type="InterPro" id="IPR003593">
    <property type="entry name" value="AAA+_ATPase"/>
</dbReference>
<evidence type="ECO:0000259" key="4">
    <source>
        <dbReference type="PROSITE" id="PS50893"/>
    </source>
</evidence>
<dbReference type="PROSITE" id="PS00211">
    <property type="entry name" value="ABC_TRANSPORTER_1"/>
    <property type="match status" value="1"/>
</dbReference>
<name>A0A1W6MPF4_9FLAO</name>
<feature type="domain" description="ABC transporter" evidence="4">
    <location>
        <begin position="2"/>
        <end position="232"/>
    </location>
</feature>
<keyword evidence="6" id="KW-1185">Reference proteome</keyword>
<evidence type="ECO:0000313" key="5">
    <source>
        <dbReference type="EMBL" id="ARN79481.1"/>
    </source>
</evidence>
<dbReference type="GO" id="GO:0015697">
    <property type="term" value="P:quaternary ammonium group transport"/>
    <property type="evidence" value="ECO:0007669"/>
    <property type="project" value="UniProtKB-ARBA"/>
</dbReference>
<dbReference type="Proteomes" id="UP000193431">
    <property type="component" value="Chromosome"/>
</dbReference>
<dbReference type="InterPro" id="IPR050093">
    <property type="entry name" value="ABC_SmlMolc_Importer"/>
</dbReference>
<dbReference type="PANTHER" id="PTHR42781:SF4">
    <property type="entry name" value="SPERMIDINE_PUTRESCINE IMPORT ATP-BINDING PROTEIN POTA"/>
    <property type="match status" value="1"/>
</dbReference>
<gene>
    <name evidence="5" type="ORF">BST97_12820</name>
</gene>
<reference evidence="5 6" key="1">
    <citation type="submission" date="2016-11" db="EMBL/GenBank/DDBJ databases">
        <title>Trade-off between light-utilization and light-protection in marine flavobacteria.</title>
        <authorList>
            <person name="Kumagai Y."/>
        </authorList>
    </citation>
    <scope>NUCLEOTIDE SEQUENCE [LARGE SCALE GENOMIC DNA]</scope>
    <source>
        <strain evidence="5 6">JCM 13191</strain>
    </source>
</reference>
<dbReference type="SUPFAM" id="SSF52540">
    <property type="entry name" value="P-loop containing nucleoside triphosphate hydrolases"/>
    <property type="match status" value="1"/>
</dbReference>
<evidence type="ECO:0000313" key="6">
    <source>
        <dbReference type="Proteomes" id="UP000193431"/>
    </source>
</evidence>
<dbReference type="SMART" id="SM00382">
    <property type="entry name" value="AAA"/>
    <property type="match status" value="1"/>
</dbReference>
<keyword evidence="3 5" id="KW-0067">ATP-binding</keyword>
<keyword evidence="1" id="KW-0813">Transport</keyword>
<sequence>MLDIQNITKSFGTEKVLDNVTFQLAEHEVLSVLGKSGSGKTTLLKILAGLEREDSGEITLSRKRMNDTPPNKRNIVYLYQEPLLFPHLNIEENVAFGLRIRKQPKGQITAKVAEMLEEIGLSEHAKKMPHQLSGGQRQRVSFARALVINPKVLLLDEPFGALDSETRTQMQQLFKRVSAKYRLTSLFITHDLKEALIMGDHIGKIEKGVFKKYKSQEEFYNDETSGVRQEAEFWKQFNP</sequence>